<dbReference type="GO" id="GO:0006508">
    <property type="term" value="P:proteolysis"/>
    <property type="evidence" value="ECO:0007669"/>
    <property type="project" value="UniProtKB-KW"/>
</dbReference>
<evidence type="ECO:0000313" key="9">
    <source>
        <dbReference type="EMBL" id="MZP42010.1"/>
    </source>
</evidence>
<keyword evidence="3" id="KW-0645">Protease</keyword>
<dbReference type="SMART" id="SM00793">
    <property type="entry name" value="AgrB"/>
    <property type="match status" value="1"/>
</dbReference>
<accession>A0A845LAQ3</accession>
<dbReference type="OrthoDB" id="2854767at2"/>
<evidence type="ECO:0000256" key="3">
    <source>
        <dbReference type="ARBA" id="ARBA00022670"/>
    </source>
</evidence>
<feature type="transmembrane region" description="Helical" evidence="8">
    <location>
        <begin position="100"/>
        <end position="122"/>
    </location>
</feature>
<protein>
    <recommendedName>
        <fullName evidence="11">Accessory gene regulator B</fullName>
    </recommendedName>
</protein>
<sequence>MKKIAAKMGSWLAIESGYTTREQILSYGLEYIIGLTINIGSIVVLAYFFNVIGEAVSFLITFNLLRLFSGGTHSINFWYCTLTGMVSVIGFSILSIQSQWIYQSIPISVLVVSIITVIMFLYAPSSVVFKEEGGKTRFRILRIGSLLFSVIWFLFINISTFSPNIVQASAYGLIWQAVSITPFGFSLIKKIDNILNSLRGGEK</sequence>
<keyword evidence="1" id="KW-1003">Cell membrane</keyword>
<evidence type="ECO:0000256" key="6">
    <source>
        <dbReference type="ARBA" id="ARBA00022989"/>
    </source>
</evidence>
<dbReference type="GO" id="GO:0009372">
    <property type="term" value="P:quorum sensing"/>
    <property type="evidence" value="ECO:0007669"/>
    <property type="project" value="UniProtKB-KW"/>
</dbReference>
<dbReference type="Pfam" id="PF04647">
    <property type="entry name" value="AgrB"/>
    <property type="match status" value="1"/>
</dbReference>
<dbReference type="EMBL" id="WXEX01000002">
    <property type="protein sequence ID" value="MZP42010.1"/>
    <property type="molecule type" value="Genomic_DNA"/>
</dbReference>
<proteinExistence type="predicted"/>
<feature type="transmembrane region" description="Helical" evidence="8">
    <location>
        <begin position="168"/>
        <end position="188"/>
    </location>
</feature>
<feature type="transmembrane region" description="Helical" evidence="8">
    <location>
        <begin position="143"/>
        <end position="162"/>
    </location>
</feature>
<dbReference type="Proteomes" id="UP000471031">
    <property type="component" value="Unassembled WGS sequence"/>
</dbReference>
<keyword evidence="4 8" id="KW-0812">Transmembrane</keyword>
<keyword evidence="7 8" id="KW-0472">Membrane</keyword>
<keyword evidence="5" id="KW-0378">Hydrolase</keyword>
<evidence type="ECO:0000256" key="7">
    <source>
        <dbReference type="ARBA" id="ARBA00023136"/>
    </source>
</evidence>
<name>A0A845LAQ3_HELGE</name>
<evidence type="ECO:0000256" key="8">
    <source>
        <dbReference type="SAM" id="Phobius"/>
    </source>
</evidence>
<dbReference type="InterPro" id="IPR006741">
    <property type="entry name" value="AgrB"/>
</dbReference>
<keyword evidence="10" id="KW-1185">Reference proteome</keyword>
<dbReference type="RefSeq" id="WP_161260596.1">
    <property type="nucleotide sequence ID" value="NZ_JAFBDC010000002.1"/>
</dbReference>
<keyword evidence="2" id="KW-0673">Quorum sensing</keyword>
<dbReference type="GO" id="GO:0016020">
    <property type="term" value="C:membrane"/>
    <property type="evidence" value="ECO:0007669"/>
    <property type="project" value="InterPro"/>
</dbReference>
<organism evidence="9 10">
    <name type="scientific">Heliomicrobium gestii</name>
    <name type="common">Heliobacterium gestii</name>
    <dbReference type="NCBI Taxonomy" id="2699"/>
    <lineage>
        <taxon>Bacteria</taxon>
        <taxon>Bacillati</taxon>
        <taxon>Bacillota</taxon>
        <taxon>Clostridia</taxon>
        <taxon>Eubacteriales</taxon>
        <taxon>Heliobacteriaceae</taxon>
        <taxon>Heliomicrobium</taxon>
    </lineage>
</organism>
<dbReference type="GO" id="GO:0008233">
    <property type="term" value="F:peptidase activity"/>
    <property type="evidence" value="ECO:0007669"/>
    <property type="project" value="UniProtKB-KW"/>
</dbReference>
<evidence type="ECO:0000256" key="4">
    <source>
        <dbReference type="ARBA" id="ARBA00022692"/>
    </source>
</evidence>
<evidence type="ECO:0008006" key="11">
    <source>
        <dbReference type="Google" id="ProtNLM"/>
    </source>
</evidence>
<comment type="caution">
    <text evidence="9">The sequence shown here is derived from an EMBL/GenBank/DDBJ whole genome shotgun (WGS) entry which is preliminary data.</text>
</comment>
<feature type="transmembrane region" description="Helical" evidence="8">
    <location>
        <begin position="77"/>
        <end position="94"/>
    </location>
</feature>
<keyword evidence="6 8" id="KW-1133">Transmembrane helix</keyword>
<evidence type="ECO:0000256" key="5">
    <source>
        <dbReference type="ARBA" id="ARBA00022801"/>
    </source>
</evidence>
<evidence type="ECO:0000313" key="10">
    <source>
        <dbReference type="Proteomes" id="UP000471031"/>
    </source>
</evidence>
<dbReference type="AlphaFoldDB" id="A0A845LAQ3"/>
<reference evidence="9 10" key="1">
    <citation type="submission" date="2020-01" db="EMBL/GenBank/DDBJ databases">
        <title>Whole genome sequence of Heliobacterium gestii DSM 11169.</title>
        <authorList>
            <person name="Kyndt J.A."/>
            <person name="Meyer T.E."/>
        </authorList>
    </citation>
    <scope>NUCLEOTIDE SEQUENCE [LARGE SCALE GENOMIC DNA]</scope>
    <source>
        <strain evidence="9 10">DSM 11169</strain>
    </source>
</reference>
<evidence type="ECO:0000256" key="2">
    <source>
        <dbReference type="ARBA" id="ARBA00022654"/>
    </source>
</evidence>
<feature type="transmembrane region" description="Helical" evidence="8">
    <location>
        <begin position="32"/>
        <end position="65"/>
    </location>
</feature>
<evidence type="ECO:0000256" key="1">
    <source>
        <dbReference type="ARBA" id="ARBA00022475"/>
    </source>
</evidence>
<gene>
    <name evidence="9" type="ORF">GTO89_03040</name>
</gene>